<evidence type="ECO:0000313" key="14">
    <source>
        <dbReference type="Ensembl" id="ENSUMAP00000030372"/>
    </source>
</evidence>
<feature type="region of interest" description="Disordered" evidence="11">
    <location>
        <begin position="403"/>
        <end position="477"/>
    </location>
</feature>
<feature type="region of interest" description="Disordered" evidence="11">
    <location>
        <begin position="307"/>
        <end position="350"/>
    </location>
</feature>
<evidence type="ECO:0000256" key="11">
    <source>
        <dbReference type="SAM" id="MobiDB-lite"/>
    </source>
</evidence>
<sequence>NSVLYIKRELVDDDEGDICEDPAGIFELVEVVGNGTYGQVYKGRHVKTGQLAAIKVMDVTEDEEEEIKLEINMLKKYSHHRNIATYYGAFIKKSPPGHDDQLWLVMEFCGAGSITDLVKNTKGNTLKEDWIAYISREILRGLAHLHIHHVIHRDIKGQNVLLTENAEVKLVDFGVSAQLDRTVGRRNTFIGTPYWMAPEVIACDENPDATYDYRSDLWSCGITAIEMAEGAPPLCDMHPMRALFLIPRNPPPRLKSKKWSKKFFSFIEGCLVKNYMQRPSTEQLLKHPFIRDQPNERQVRIQLKDHIDRTRKKRGEKDETEYEYSGSEEEEEEVPEQEGEPSSIVNVPGESTLRRDFLRLQQENKERSEALRRQQLLQEQQLREQEEYKRQLLAERQKRIEQQKEQRRRLEEQQRREREARRQQEREQRRREQEEKRRLEELERRRKEEEERRRAEEEKRRVEREQVKASSAVSHRFSVLLSLSKECRWREMEEHRQAERLQRQEQAYLLSLQHDHRRPHPQQPPPPQERGKPSYHAPEPKPHYEPADRAREVEDRFRKTNHSSPEAQSKQTGRVLEPPVPSRSESFSNGNSESVHPALQRPAEPQVPVRTTSRSPVLSRRDSPLQGSGQQNSQAGQRNSTSSIEPRLLWERVEKLVPRPGSGSSSGSSNSGSQPGSHPGSQSGSGERFRVRSSSKSEGSPSQRLENAVKKPEEKKEVFRPLKPADLTALAKELRAVEDVRPPHKVTDYSSSSEESGTTDEEDDDVEQEGAEETTSGPEDTRAASSLNLSNGETESVKTMIVHDDVESEPAMTPSKEGTLIVRQSTVDQKRASHHESNGFAGRIHLLPDLLQQSHSSSTSSTSSSPSSSQPTPTMSPQTPQDKLTTNETQSASSTLQKHKSSSSFTPFIDPRLLQISPSSGTTVTSVVGFSCDGMRPEAIRQDPTRKGSVVNVNPTNTRPQSDTPEIRKYKKRFNSEILCAALWGVNLLVGTESGLMLLDRSGQGKVYPLINRRRFQQMDVLEGLNVLVTISGKKDKLRVYYLSWLRNKILHNDPEVEKKQGWTTVGDLEGCVHYKVVKYERIKFLVIALKSSVEVYAWAPKPYHKFMAFKSFGELVHKPLLVDLTVEEGQRLKVIYGSCAGFHAVDVDSGSVYDIYLPTHIQCSIKPHAIIILPNTDGMELLVCYEDEGVYVNTYGRITKDVVLQWGEMPTSVGRYHSEEEVTFVKVEPSVKLHGGINRMVGDRCWKVRL</sequence>
<dbReference type="SMART" id="SM00220">
    <property type="entry name" value="S_TKc"/>
    <property type="match status" value="1"/>
</dbReference>
<feature type="compositionally biased region" description="Polar residues" evidence="11">
    <location>
        <begin position="583"/>
        <end position="594"/>
    </location>
</feature>
<dbReference type="EC" id="2.7.11.1" evidence="2"/>
<protein>
    <recommendedName>
        <fullName evidence="2">non-specific serine/threonine protein kinase</fullName>
        <ecNumber evidence="2">2.7.11.1</ecNumber>
    </recommendedName>
</protein>
<dbReference type="Ensembl" id="ENSUMAT00000035898.1">
    <property type="protein sequence ID" value="ENSUMAP00000030372.1"/>
    <property type="gene ID" value="ENSUMAG00000021065.1"/>
</dbReference>
<evidence type="ECO:0000256" key="2">
    <source>
        <dbReference type="ARBA" id="ARBA00012513"/>
    </source>
</evidence>
<comment type="similarity">
    <text evidence="1">Belongs to the protein kinase superfamily. STE Ser/Thr protein kinase family. STE20 subfamily.</text>
</comment>
<feature type="compositionally biased region" description="Polar residues" evidence="11">
    <location>
        <begin position="692"/>
        <end position="705"/>
    </location>
</feature>
<dbReference type="Pfam" id="PF00780">
    <property type="entry name" value="CNH"/>
    <property type="match status" value="1"/>
</dbReference>
<evidence type="ECO:0000256" key="8">
    <source>
        <dbReference type="ARBA" id="ARBA00047899"/>
    </source>
</evidence>
<dbReference type="Pfam" id="PF00069">
    <property type="entry name" value="Pkinase"/>
    <property type="match status" value="1"/>
</dbReference>
<feature type="binding site" evidence="10">
    <location>
        <position position="55"/>
    </location>
    <ligand>
        <name>ATP</name>
        <dbReference type="ChEBI" id="CHEBI:30616"/>
    </ligand>
</feature>
<dbReference type="GO" id="GO:0004674">
    <property type="term" value="F:protein serine/threonine kinase activity"/>
    <property type="evidence" value="ECO:0007669"/>
    <property type="project" value="UniProtKB-KW"/>
</dbReference>
<evidence type="ECO:0000256" key="4">
    <source>
        <dbReference type="ARBA" id="ARBA00022679"/>
    </source>
</evidence>
<feature type="compositionally biased region" description="Low complexity" evidence="11">
    <location>
        <begin position="660"/>
        <end position="686"/>
    </location>
</feature>
<evidence type="ECO:0000256" key="6">
    <source>
        <dbReference type="ARBA" id="ARBA00022777"/>
    </source>
</evidence>
<evidence type="ECO:0000256" key="10">
    <source>
        <dbReference type="PROSITE-ProRule" id="PRU10141"/>
    </source>
</evidence>
<evidence type="ECO:0000256" key="3">
    <source>
        <dbReference type="ARBA" id="ARBA00022527"/>
    </source>
</evidence>
<keyword evidence="7 10" id="KW-0067">ATP-binding</keyword>
<dbReference type="PROSITE" id="PS50219">
    <property type="entry name" value="CNH"/>
    <property type="match status" value="1"/>
</dbReference>
<dbReference type="InterPro" id="IPR017441">
    <property type="entry name" value="Protein_kinase_ATP_BS"/>
</dbReference>
<feature type="compositionally biased region" description="Basic and acidic residues" evidence="11">
    <location>
        <begin position="707"/>
        <end position="720"/>
    </location>
</feature>
<dbReference type="PROSITE" id="PS00108">
    <property type="entry name" value="PROTEIN_KINASE_ST"/>
    <property type="match status" value="1"/>
</dbReference>
<dbReference type="Gene3D" id="1.10.510.10">
    <property type="entry name" value="Transferase(Phosphotransferase) domain 1"/>
    <property type="match status" value="1"/>
</dbReference>
<comment type="catalytic activity">
    <reaction evidence="9">
        <text>L-seryl-[protein] + ATP = O-phospho-L-seryl-[protein] + ADP + H(+)</text>
        <dbReference type="Rhea" id="RHEA:17989"/>
        <dbReference type="Rhea" id="RHEA-COMP:9863"/>
        <dbReference type="Rhea" id="RHEA-COMP:11604"/>
        <dbReference type="ChEBI" id="CHEBI:15378"/>
        <dbReference type="ChEBI" id="CHEBI:29999"/>
        <dbReference type="ChEBI" id="CHEBI:30616"/>
        <dbReference type="ChEBI" id="CHEBI:83421"/>
        <dbReference type="ChEBI" id="CHEBI:456216"/>
        <dbReference type="EC" id="2.7.11.1"/>
    </reaction>
</comment>
<feature type="compositionally biased region" description="Basic and acidic residues" evidence="11">
    <location>
        <begin position="403"/>
        <end position="467"/>
    </location>
</feature>
<evidence type="ECO:0000259" key="12">
    <source>
        <dbReference type="PROSITE" id="PS50011"/>
    </source>
</evidence>
<feature type="compositionally biased region" description="Acidic residues" evidence="11">
    <location>
        <begin position="757"/>
        <end position="772"/>
    </location>
</feature>
<proteinExistence type="inferred from homology"/>
<name>A0A452V9V5_URSMA</name>
<dbReference type="InterPro" id="IPR008271">
    <property type="entry name" value="Ser/Thr_kinase_AS"/>
</dbReference>
<reference evidence="14" key="1">
    <citation type="submission" date="2019-03" db="UniProtKB">
        <authorList>
            <consortium name="Ensembl"/>
        </authorList>
    </citation>
    <scope>IDENTIFICATION</scope>
</reference>
<feature type="compositionally biased region" description="Basic and acidic residues" evidence="11">
    <location>
        <begin position="538"/>
        <end position="558"/>
    </location>
</feature>
<comment type="catalytic activity">
    <reaction evidence="8">
        <text>L-threonyl-[protein] + ATP = O-phospho-L-threonyl-[protein] + ADP + H(+)</text>
        <dbReference type="Rhea" id="RHEA:46608"/>
        <dbReference type="Rhea" id="RHEA-COMP:11060"/>
        <dbReference type="Rhea" id="RHEA-COMP:11605"/>
        <dbReference type="ChEBI" id="CHEBI:15378"/>
        <dbReference type="ChEBI" id="CHEBI:30013"/>
        <dbReference type="ChEBI" id="CHEBI:30616"/>
        <dbReference type="ChEBI" id="CHEBI:61977"/>
        <dbReference type="ChEBI" id="CHEBI:456216"/>
        <dbReference type="EC" id="2.7.11.1"/>
    </reaction>
</comment>
<dbReference type="SMART" id="SM00036">
    <property type="entry name" value="CNH"/>
    <property type="match status" value="1"/>
</dbReference>
<dbReference type="InterPro" id="IPR051700">
    <property type="entry name" value="STE20_Ser-Thr_kinase"/>
</dbReference>
<feature type="compositionally biased region" description="Polar residues" evidence="11">
    <location>
        <begin position="774"/>
        <end position="794"/>
    </location>
</feature>
<keyword evidence="5 10" id="KW-0547">Nucleotide-binding</keyword>
<dbReference type="Gene3D" id="3.30.200.20">
    <property type="entry name" value="Phosphorylase Kinase, domain 1"/>
    <property type="match status" value="1"/>
</dbReference>
<organism evidence="14">
    <name type="scientific">Ursus maritimus</name>
    <name type="common">Polar bear</name>
    <name type="synonym">Thalarctos maritimus</name>
    <dbReference type="NCBI Taxonomy" id="29073"/>
    <lineage>
        <taxon>Eukaryota</taxon>
        <taxon>Metazoa</taxon>
        <taxon>Chordata</taxon>
        <taxon>Craniata</taxon>
        <taxon>Vertebrata</taxon>
        <taxon>Euteleostomi</taxon>
        <taxon>Mammalia</taxon>
        <taxon>Eutheria</taxon>
        <taxon>Laurasiatheria</taxon>
        <taxon>Carnivora</taxon>
        <taxon>Caniformia</taxon>
        <taxon>Ursidae</taxon>
        <taxon>Ursus</taxon>
    </lineage>
</organism>
<feature type="compositionally biased region" description="Basic and acidic residues" evidence="11">
    <location>
        <begin position="648"/>
        <end position="657"/>
    </location>
</feature>
<dbReference type="AlphaFoldDB" id="A0A452V9V5"/>
<evidence type="ECO:0000259" key="13">
    <source>
        <dbReference type="PROSITE" id="PS50219"/>
    </source>
</evidence>
<feature type="compositionally biased region" description="Low complexity" evidence="11">
    <location>
        <begin position="852"/>
        <end position="881"/>
    </location>
</feature>
<dbReference type="PROSITE" id="PS00107">
    <property type="entry name" value="PROTEIN_KINASE_ATP"/>
    <property type="match status" value="1"/>
</dbReference>
<dbReference type="GO" id="GO:0005524">
    <property type="term" value="F:ATP binding"/>
    <property type="evidence" value="ECO:0007669"/>
    <property type="project" value="UniProtKB-UniRule"/>
</dbReference>
<feature type="compositionally biased region" description="Polar residues" evidence="11">
    <location>
        <begin position="562"/>
        <end position="572"/>
    </location>
</feature>
<feature type="compositionally biased region" description="Low complexity" evidence="11">
    <location>
        <begin position="626"/>
        <end position="640"/>
    </location>
</feature>
<feature type="region of interest" description="Disordered" evidence="11">
    <location>
        <begin position="852"/>
        <end position="904"/>
    </location>
</feature>
<feature type="compositionally biased region" description="Basic and acidic residues" evidence="11">
    <location>
        <begin position="732"/>
        <end position="747"/>
    </location>
</feature>
<dbReference type="FunFam" id="1.10.510.10:FF:000003">
    <property type="entry name" value="TRAF2 and NCK-interacting protein kinase isoform 4"/>
    <property type="match status" value="1"/>
</dbReference>
<dbReference type="GO" id="GO:0005829">
    <property type="term" value="C:cytosol"/>
    <property type="evidence" value="ECO:0007669"/>
    <property type="project" value="TreeGrafter"/>
</dbReference>
<evidence type="ECO:0000256" key="5">
    <source>
        <dbReference type="ARBA" id="ARBA00022741"/>
    </source>
</evidence>
<dbReference type="InterPro" id="IPR011009">
    <property type="entry name" value="Kinase-like_dom_sf"/>
</dbReference>
<dbReference type="SUPFAM" id="SSF56112">
    <property type="entry name" value="Protein kinase-like (PK-like)"/>
    <property type="match status" value="1"/>
</dbReference>
<evidence type="ECO:0000256" key="9">
    <source>
        <dbReference type="ARBA" id="ARBA00048679"/>
    </source>
</evidence>
<keyword evidence="4" id="KW-0808">Transferase</keyword>
<gene>
    <name evidence="14" type="primary">MAP4K4</name>
</gene>
<dbReference type="PROSITE" id="PS50011">
    <property type="entry name" value="PROTEIN_KINASE_DOM"/>
    <property type="match status" value="1"/>
</dbReference>
<feature type="compositionally biased region" description="Basic and acidic residues" evidence="11">
    <location>
        <begin position="492"/>
        <end position="503"/>
    </location>
</feature>
<feature type="region of interest" description="Disordered" evidence="11">
    <location>
        <begin position="492"/>
        <end position="836"/>
    </location>
</feature>
<keyword evidence="3" id="KW-0723">Serine/threonine-protein kinase</keyword>
<dbReference type="InterPro" id="IPR000719">
    <property type="entry name" value="Prot_kinase_dom"/>
</dbReference>
<dbReference type="InterPro" id="IPR001180">
    <property type="entry name" value="CNH_dom"/>
</dbReference>
<accession>A0A452V9V5</accession>
<feature type="compositionally biased region" description="Acidic residues" evidence="11">
    <location>
        <begin position="318"/>
        <end position="339"/>
    </location>
</feature>
<feature type="domain" description="CNH" evidence="13">
    <location>
        <begin position="975"/>
        <end position="1251"/>
    </location>
</feature>
<dbReference type="PANTHER" id="PTHR47096:SF1">
    <property type="entry name" value="MISSHAPEN LIKE KINASE 1"/>
    <property type="match status" value="1"/>
</dbReference>
<dbReference type="PANTHER" id="PTHR47096">
    <property type="entry name" value="MISSHAPEN LIKE KINASE 1"/>
    <property type="match status" value="1"/>
</dbReference>
<evidence type="ECO:0000256" key="7">
    <source>
        <dbReference type="ARBA" id="ARBA00022840"/>
    </source>
</evidence>
<feature type="domain" description="Protein kinase" evidence="12">
    <location>
        <begin position="26"/>
        <end position="290"/>
    </location>
</feature>
<dbReference type="GeneTree" id="ENSGT00940000155063"/>
<keyword evidence="6" id="KW-0418">Kinase</keyword>
<evidence type="ECO:0000256" key="1">
    <source>
        <dbReference type="ARBA" id="ARBA00008874"/>
    </source>
</evidence>
<dbReference type="FunFam" id="3.30.200.20:FF:000006">
    <property type="entry name" value="TRAF2 and NCK-interacting protein kinase isoform 4"/>
    <property type="match status" value="1"/>
</dbReference>